<proteinExistence type="predicted"/>
<evidence type="ECO:0000313" key="1">
    <source>
        <dbReference type="EMBL" id="GAA3510201.1"/>
    </source>
</evidence>
<dbReference type="RefSeq" id="WP_378272092.1">
    <property type="nucleotide sequence ID" value="NZ_JBHTFR010000001.1"/>
</dbReference>
<reference evidence="2" key="1">
    <citation type="journal article" date="2019" name="Int. J. Syst. Evol. Microbiol.">
        <title>The Global Catalogue of Microorganisms (GCM) 10K type strain sequencing project: providing services to taxonomists for standard genome sequencing and annotation.</title>
        <authorList>
            <consortium name="The Broad Institute Genomics Platform"/>
            <consortium name="The Broad Institute Genome Sequencing Center for Infectious Disease"/>
            <person name="Wu L."/>
            <person name="Ma J."/>
        </authorList>
    </citation>
    <scope>NUCLEOTIDE SEQUENCE [LARGE SCALE GENOMIC DNA]</scope>
    <source>
        <strain evidence="2">JCM 17316</strain>
    </source>
</reference>
<dbReference type="Proteomes" id="UP001500266">
    <property type="component" value="Unassembled WGS sequence"/>
</dbReference>
<accession>A0ABP6UKE4</accession>
<evidence type="ECO:0000313" key="2">
    <source>
        <dbReference type="Proteomes" id="UP001500266"/>
    </source>
</evidence>
<comment type="caution">
    <text evidence="1">The sequence shown here is derived from an EMBL/GenBank/DDBJ whole genome shotgun (WGS) entry which is preliminary data.</text>
</comment>
<dbReference type="EMBL" id="BAABDO010000269">
    <property type="protein sequence ID" value="GAA3510201.1"/>
    <property type="molecule type" value="Genomic_DNA"/>
</dbReference>
<gene>
    <name evidence="1" type="ORF">GCM10022416_64010</name>
</gene>
<sequence length="71" mass="7243">MDHLARWGQPPEPHETLPPCSMVLTSGGLLAAKIASLDGMLYALVAYVADIGAPATGAHGRDSSARTGCAP</sequence>
<keyword evidence="2" id="KW-1185">Reference proteome</keyword>
<organism evidence="1 2">
    <name type="scientific">Actinomadura keratinilytica</name>
    <dbReference type="NCBI Taxonomy" id="547461"/>
    <lineage>
        <taxon>Bacteria</taxon>
        <taxon>Bacillati</taxon>
        <taxon>Actinomycetota</taxon>
        <taxon>Actinomycetes</taxon>
        <taxon>Streptosporangiales</taxon>
        <taxon>Thermomonosporaceae</taxon>
        <taxon>Actinomadura</taxon>
    </lineage>
</organism>
<protein>
    <submittedName>
        <fullName evidence="1">Uncharacterized protein</fullName>
    </submittedName>
</protein>
<name>A0ABP6UKE4_9ACTN</name>